<keyword evidence="6" id="KW-0804">Transcription</keyword>
<reference evidence="9 11" key="2">
    <citation type="submission" date="2019-03" db="EMBL/GenBank/DDBJ databases">
        <title>Genomic Encyclopedia of Type Strains, Phase IV (KMG-IV): sequencing the most valuable type-strain genomes for metagenomic binning, comparative biology and taxonomic classification.</title>
        <authorList>
            <person name="Goeker M."/>
        </authorList>
    </citation>
    <scope>NUCLEOTIDE SEQUENCE [LARGE SCALE GENOMIC DNA]</scope>
    <source>
        <strain evidence="9 11">DSM 101483</strain>
    </source>
</reference>
<dbReference type="SUPFAM" id="SSF46689">
    <property type="entry name" value="Homeodomain-like"/>
    <property type="match status" value="1"/>
</dbReference>
<dbReference type="Proteomes" id="UP000055611">
    <property type="component" value="Chromosome"/>
</dbReference>
<dbReference type="InterPro" id="IPR002078">
    <property type="entry name" value="Sigma_54_int"/>
</dbReference>
<dbReference type="InterPro" id="IPR009057">
    <property type="entry name" value="Homeodomain-like_sf"/>
</dbReference>
<dbReference type="PANTHER" id="PTHR32071">
    <property type="entry name" value="TRANSCRIPTIONAL REGULATORY PROTEIN"/>
    <property type="match status" value="1"/>
</dbReference>
<keyword evidence="2" id="KW-0067">ATP-binding</keyword>
<dbReference type="OrthoDB" id="9763792at2"/>
<evidence type="ECO:0000256" key="6">
    <source>
        <dbReference type="ARBA" id="ARBA00023163"/>
    </source>
</evidence>
<dbReference type="CDD" id="cd00009">
    <property type="entry name" value="AAA"/>
    <property type="match status" value="1"/>
</dbReference>
<dbReference type="PROSITE" id="PS50045">
    <property type="entry name" value="SIGMA54_INTERACT_4"/>
    <property type="match status" value="1"/>
</dbReference>
<evidence type="ECO:0000256" key="4">
    <source>
        <dbReference type="ARBA" id="ARBA00023125"/>
    </source>
</evidence>
<dbReference type="InterPro" id="IPR029016">
    <property type="entry name" value="GAF-like_dom_sf"/>
</dbReference>
<dbReference type="SUPFAM" id="SSF52540">
    <property type="entry name" value="P-loop containing nucleoside triphosphate hydrolases"/>
    <property type="match status" value="1"/>
</dbReference>
<accession>A0A126QLT7</accession>
<dbReference type="Gene3D" id="1.10.10.60">
    <property type="entry name" value="Homeodomain-like"/>
    <property type="match status" value="1"/>
</dbReference>
<reference evidence="8 10" key="1">
    <citation type="journal article" date="2016" name="Front. Microbiol.">
        <title>Genome Sequence of the Piezophilic, Mesophilic Sulfate-Reducing Bacterium Desulfovibrio indicus J2T.</title>
        <authorList>
            <person name="Cao J."/>
            <person name="Maignien L."/>
            <person name="Shao Z."/>
            <person name="Alain K."/>
            <person name="Jebbar M."/>
        </authorList>
    </citation>
    <scope>NUCLEOTIDE SEQUENCE [LARGE SCALE GENOMIC DNA]</scope>
    <source>
        <strain evidence="8 10">J2</strain>
    </source>
</reference>
<dbReference type="FunFam" id="3.40.50.300:FF:000006">
    <property type="entry name" value="DNA-binding transcriptional regulator NtrC"/>
    <property type="match status" value="1"/>
</dbReference>
<name>A0A126QLT7_9BACT</name>
<sequence>MNQLAFFQEAIFQLTSSQNPEVGIGHLFRLLQQKIPLDTVLLQIYDPGLSTMRILRVRTQSDIFKMDKVVPLHANELGDWKTWLREGSVRRIDQASKDLFMVRLLETLGMKIGASDKSCLIVQLHAEQTVTGNICLMADGLSRYTDGHVEIVKMLANPIAIVTHLYLSLQKQIKMTKSVIEENRFLSNELRSVAGEDIIGADSGLKDVIQMVEHLANVDTPILITGETGVGKELIANLIQKTSSRRQGPFVKVNCGAIPDSLIDSELFGHERGAFTGAVARKIGRFERADGGTIFLDEIGELPLQAQTRLLRVLQNQNVERVGGVESIPIDTRVIAATHRDLPKMIQAETFREDLYFRLNVFPINVPPLRYHKQDIPALVHHFIHKKANTMNLPVVPSLAPGAVDPLLAYDWPGNVRELENIIERAIILYRATPIRFDFLLPSMSSCVCTTIDEIKPLDVVVRQHILSVLKVARGKISGPGGAAELLGVHPNTLRKRMDKIGICYKKRR</sequence>
<keyword evidence="5" id="KW-0010">Activator</keyword>
<protein>
    <submittedName>
        <fullName evidence="9">Transcriptional regulator with GAF, ATPase, and Fis domain</fullName>
    </submittedName>
</protein>
<keyword evidence="1" id="KW-0547">Nucleotide-binding</keyword>
<keyword evidence="3" id="KW-0805">Transcription regulation</keyword>
<organism evidence="9 11">
    <name type="scientific">Pseudodesulfovibrio indicus</name>
    <dbReference type="NCBI Taxonomy" id="1716143"/>
    <lineage>
        <taxon>Bacteria</taxon>
        <taxon>Pseudomonadati</taxon>
        <taxon>Thermodesulfobacteriota</taxon>
        <taxon>Desulfovibrionia</taxon>
        <taxon>Desulfovibrionales</taxon>
        <taxon>Desulfovibrionaceae</taxon>
    </lineage>
</organism>
<dbReference type="InterPro" id="IPR025943">
    <property type="entry name" value="Sigma_54_int_dom_ATP-bd_2"/>
</dbReference>
<gene>
    <name evidence="8" type="ORF">AWY79_07795</name>
    <name evidence="9" type="ORF">EDC59_101430</name>
</gene>
<dbReference type="Gene3D" id="1.10.8.60">
    <property type="match status" value="1"/>
</dbReference>
<evidence type="ECO:0000313" key="11">
    <source>
        <dbReference type="Proteomes" id="UP000295506"/>
    </source>
</evidence>
<dbReference type="Pfam" id="PF25601">
    <property type="entry name" value="AAA_lid_14"/>
    <property type="match status" value="1"/>
</dbReference>
<dbReference type="Gene3D" id="3.30.450.40">
    <property type="match status" value="1"/>
</dbReference>
<dbReference type="GO" id="GO:0005524">
    <property type="term" value="F:ATP binding"/>
    <property type="evidence" value="ECO:0007669"/>
    <property type="project" value="UniProtKB-KW"/>
</dbReference>
<evidence type="ECO:0000256" key="1">
    <source>
        <dbReference type="ARBA" id="ARBA00022741"/>
    </source>
</evidence>
<evidence type="ECO:0000313" key="9">
    <source>
        <dbReference type="EMBL" id="TDT92026.1"/>
    </source>
</evidence>
<dbReference type="SUPFAM" id="SSF55781">
    <property type="entry name" value="GAF domain-like"/>
    <property type="match status" value="1"/>
</dbReference>
<keyword evidence="10" id="KW-1185">Reference proteome</keyword>
<evidence type="ECO:0000259" key="7">
    <source>
        <dbReference type="PROSITE" id="PS50045"/>
    </source>
</evidence>
<keyword evidence="4" id="KW-0238">DNA-binding</keyword>
<dbReference type="PROSITE" id="PS00688">
    <property type="entry name" value="SIGMA54_INTERACT_3"/>
    <property type="match status" value="1"/>
</dbReference>
<dbReference type="InterPro" id="IPR025944">
    <property type="entry name" value="Sigma_54_int_dom_CS"/>
</dbReference>
<dbReference type="EMBL" id="CP014206">
    <property type="protein sequence ID" value="AMK11020.1"/>
    <property type="molecule type" value="Genomic_DNA"/>
</dbReference>
<evidence type="ECO:0000256" key="5">
    <source>
        <dbReference type="ARBA" id="ARBA00023159"/>
    </source>
</evidence>
<dbReference type="PANTHER" id="PTHR32071:SF117">
    <property type="entry name" value="PTS-DEPENDENT DIHYDROXYACETONE KINASE OPERON REGULATORY PROTEIN-RELATED"/>
    <property type="match status" value="1"/>
</dbReference>
<dbReference type="GO" id="GO:0006355">
    <property type="term" value="P:regulation of DNA-templated transcription"/>
    <property type="evidence" value="ECO:0007669"/>
    <property type="project" value="InterPro"/>
</dbReference>
<dbReference type="InterPro" id="IPR058031">
    <property type="entry name" value="AAA_lid_NorR"/>
</dbReference>
<dbReference type="EMBL" id="SOBK01000001">
    <property type="protein sequence ID" value="TDT92026.1"/>
    <property type="molecule type" value="Genomic_DNA"/>
</dbReference>
<evidence type="ECO:0000256" key="2">
    <source>
        <dbReference type="ARBA" id="ARBA00022840"/>
    </source>
</evidence>
<dbReference type="Proteomes" id="UP000295506">
    <property type="component" value="Unassembled WGS sequence"/>
</dbReference>
<evidence type="ECO:0000313" key="8">
    <source>
        <dbReference type="EMBL" id="AMK11020.1"/>
    </source>
</evidence>
<dbReference type="PROSITE" id="PS00676">
    <property type="entry name" value="SIGMA54_INTERACT_2"/>
    <property type="match status" value="1"/>
</dbReference>
<dbReference type="InterPro" id="IPR003593">
    <property type="entry name" value="AAA+_ATPase"/>
</dbReference>
<dbReference type="Gene3D" id="3.40.50.300">
    <property type="entry name" value="P-loop containing nucleotide triphosphate hydrolases"/>
    <property type="match status" value="1"/>
</dbReference>
<proteinExistence type="predicted"/>
<dbReference type="InterPro" id="IPR027417">
    <property type="entry name" value="P-loop_NTPase"/>
</dbReference>
<dbReference type="SMART" id="SM00382">
    <property type="entry name" value="AAA"/>
    <property type="match status" value="1"/>
</dbReference>
<dbReference type="GO" id="GO:0003677">
    <property type="term" value="F:DNA binding"/>
    <property type="evidence" value="ECO:0007669"/>
    <property type="project" value="UniProtKB-KW"/>
</dbReference>
<evidence type="ECO:0000256" key="3">
    <source>
        <dbReference type="ARBA" id="ARBA00023015"/>
    </source>
</evidence>
<evidence type="ECO:0000313" key="10">
    <source>
        <dbReference type="Proteomes" id="UP000055611"/>
    </source>
</evidence>
<feature type="domain" description="Sigma-54 factor interaction" evidence="7">
    <location>
        <begin position="198"/>
        <end position="428"/>
    </location>
</feature>
<dbReference type="InterPro" id="IPR025662">
    <property type="entry name" value="Sigma_54_int_dom_ATP-bd_1"/>
</dbReference>
<dbReference type="PROSITE" id="PS00675">
    <property type="entry name" value="SIGMA54_INTERACT_1"/>
    <property type="match status" value="1"/>
</dbReference>
<dbReference type="AlphaFoldDB" id="A0A126QLT7"/>
<dbReference type="RefSeq" id="WP_066802198.1">
    <property type="nucleotide sequence ID" value="NZ_CP014206.1"/>
</dbReference>
<dbReference type="KEGG" id="dej:AWY79_07795"/>
<dbReference type="Pfam" id="PF00158">
    <property type="entry name" value="Sigma54_activat"/>
    <property type="match status" value="1"/>
</dbReference>